<organism evidence="1">
    <name type="scientific">marine sediment metagenome</name>
    <dbReference type="NCBI Taxonomy" id="412755"/>
    <lineage>
        <taxon>unclassified sequences</taxon>
        <taxon>metagenomes</taxon>
        <taxon>ecological metagenomes</taxon>
    </lineage>
</organism>
<dbReference type="NCBIfam" id="TIGR02564">
    <property type="entry name" value="cas_Csy1"/>
    <property type="match status" value="1"/>
</dbReference>
<comment type="caution">
    <text evidence="1">The sequence shown here is derived from an EMBL/GenBank/DDBJ whole genome shotgun (WGS) entry which is preliminary data.</text>
</comment>
<accession>A0A0F9VNM8</accession>
<evidence type="ECO:0008006" key="2">
    <source>
        <dbReference type="Google" id="ProtNLM"/>
    </source>
</evidence>
<protein>
    <recommendedName>
        <fullName evidence="2">CRISPR-associated protein Csy1</fullName>
    </recommendedName>
</protein>
<name>A0A0F9VNM8_9ZZZZ</name>
<sequence length="435" mass="49207">MVTPISDFSIDEIRNVITVFLDSRLQPKLDKLKDDDLERDRLIAAHEPETWLADAARRVMQIQQVTHAIKYTHPDARGSSLYSQGNAAAGELLAGTHSLGEQLMPDVVGNAAALDVYKFLRLSIDGTSVLGLAISGDERLRQAFSSDADKAEQWMQAFAALVESKGKPASHKLAKQLYWSLGGGKYHLLAPLFPSSLVSHTSGVMREHRFSDEAKAARAARKNKVTWQHGFHEYPNVVVQKFGGTKPQNISQLNSERYGENHLLPSLPPNWRSEAARPPLRVDSVFQSVFGKRPLVQELLHELHSYLIRVASVNNLAVRDGRASRVQALVDELFQFAAEQHEMEPGWSADPACQLNSDERCWLDPKRAERDEHFASLYLRGSWQQAVSQRFGNWLNARLRERYRGLPVGEDEAHEWSRIVEQELNMLRRELSRHD</sequence>
<evidence type="ECO:0000313" key="1">
    <source>
        <dbReference type="EMBL" id="KKO06726.1"/>
    </source>
</evidence>
<dbReference type="AlphaFoldDB" id="A0A0F9VNM8"/>
<proteinExistence type="predicted"/>
<dbReference type="InterPro" id="IPR013397">
    <property type="entry name" value="CRISPR-assoc_prot_Csy1"/>
</dbReference>
<gene>
    <name evidence="1" type="ORF">LCGC14_0065340</name>
</gene>
<reference evidence="1" key="1">
    <citation type="journal article" date="2015" name="Nature">
        <title>Complex archaea that bridge the gap between prokaryotes and eukaryotes.</title>
        <authorList>
            <person name="Spang A."/>
            <person name="Saw J.H."/>
            <person name="Jorgensen S.L."/>
            <person name="Zaremba-Niedzwiedzka K."/>
            <person name="Martijn J."/>
            <person name="Lind A.E."/>
            <person name="van Eijk R."/>
            <person name="Schleper C."/>
            <person name="Guy L."/>
            <person name="Ettema T.J."/>
        </authorList>
    </citation>
    <scope>NUCLEOTIDE SEQUENCE</scope>
</reference>
<dbReference type="Pfam" id="PF09611">
    <property type="entry name" value="Cas_Csy1"/>
    <property type="match status" value="1"/>
</dbReference>
<dbReference type="EMBL" id="LAZR01000015">
    <property type="protein sequence ID" value="KKO06726.1"/>
    <property type="molecule type" value="Genomic_DNA"/>
</dbReference>
<dbReference type="CDD" id="cd09735">
    <property type="entry name" value="Csy1_I-F"/>
    <property type="match status" value="1"/>
</dbReference>